<keyword evidence="5" id="KW-0732">Signal</keyword>
<evidence type="ECO:0000313" key="7">
    <source>
        <dbReference type="EMBL" id="MDQ0314005.1"/>
    </source>
</evidence>
<feature type="chain" id="PRO_5042127214" evidence="5">
    <location>
        <begin position="26"/>
        <end position="111"/>
    </location>
</feature>
<dbReference type="EMBL" id="JAUSUL010000001">
    <property type="protein sequence ID" value="MDQ0314005.1"/>
    <property type="molecule type" value="Genomic_DNA"/>
</dbReference>
<evidence type="ECO:0000259" key="6">
    <source>
        <dbReference type="PROSITE" id="PS51007"/>
    </source>
</evidence>
<dbReference type="Gene3D" id="1.10.760.10">
    <property type="entry name" value="Cytochrome c-like domain"/>
    <property type="match status" value="1"/>
</dbReference>
<evidence type="ECO:0000256" key="1">
    <source>
        <dbReference type="ARBA" id="ARBA00022617"/>
    </source>
</evidence>
<reference evidence="7" key="1">
    <citation type="submission" date="2023-07" db="EMBL/GenBank/DDBJ databases">
        <title>Genomic Encyclopedia of Type Strains, Phase IV (KMG-IV): sequencing the most valuable type-strain genomes for metagenomic binning, comparative biology and taxonomic classification.</title>
        <authorList>
            <person name="Goeker M."/>
        </authorList>
    </citation>
    <scope>NUCLEOTIDE SEQUENCE</scope>
    <source>
        <strain evidence="7">DSM 21202</strain>
    </source>
</reference>
<evidence type="ECO:0000256" key="5">
    <source>
        <dbReference type="SAM" id="SignalP"/>
    </source>
</evidence>
<dbReference type="PROSITE" id="PS51007">
    <property type="entry name" value="CYTC"/>
    <property type="match status" value="1"/>
</dbReference>
<dbReference type="AlphaFoldDB" id="A0AAE3VLL5"/>
<gene>
    <name evidence="7" type="ORF">J2S73_000442</name>
</gene>
<evidence type="ECO:0000256" key="2">
    <source>
        <dbReference type="ARBA" id="ARBA00022723"/>
    </source>
</evidence>
<dbReference type="Pfam" id="PF00034">
    <property type="entry name" value="Cytochrom_C"/>
    <property type="match status" value="1"/>
</dbReference>
<keyword evidence="1 4" id="KW-0349">Heme</keyword>
<keyword evidence="3 4" id="KW-0408">Iron</keyword>
<comment type="caution">
    <text evidence="7">The sequence shown here is derived from an EMBL/GenBank/DDBJ whole genome shotgun (WGS) entry which is preliminary data.</text>
</comment>
<name>A0AAE3VLL5_9HYPH</name>
<dbReference type="GO" id="GO:0009055">
    <property type="term" value="F:electron transfer activity"/>
    <property type="evidence" value="ECO:0007669"/>
    <property type="project" value="InterPro"/>
</dbReference>
<evidence type="ECO:0000256" key="4">
    <source>
        <dbReference type="PROSITE-ProRule" id="PRU00433"/>
    </source>
</evidence>
<dbReference type="RefSeq" id="WP_306883793.1">
    <property type="nucleotide sequence ID" value="NZ_JAUSUL010000001.1"/>
</dbReference>
<evidence type="ECO:0000313" key="8">
    <source>
        <dbReference type="Proteomes" id="UP001229244"/>
    </source>
</evidence>
<dbReference type="Proteomes" id="UP001229244">
    <property type="component" value="Unassembled WGS sequence"/>
</dbReference>
<proteinExistence type="predicted"/>
<feature type="domain" description="Cytochrome c" evidence="6">
    <location>
        <begin position="27"/>
        <end position="106"/>
    </location>
</feature>
<dbReference type="InterPro" id="IPR009056">
    <property type="entry name" value="Cyt_c-like_dom"/>
</dbReference>
<protein>
    <submittedName>
        <fullName evidence="7">Mono/diheme cytochrome c family protein</fullName>
    </submittedName>
</protein>
<dbReference type="SUPFAM" id="SSF46626">
    <property type="entry name" value="Cytochrome c"/>
    <property type="match status" value="1"/>
</dbReference>
<dbReference type="GO" id="GO:0046872">
    <property type="term" value="F:metal ion binding"/>
    <property type="evidence" value="ECO:0007669"/>
    <property type="project" value="UniProtKB-KW"/>
</dbReference>
<accession>A0AAE3VLL5</accession>
<dbReference type="InterPro" id="IPR036909">
    <property type="entry name" value="Cyt_c-like_dom_sf"/>
</dbReference>
<dbReference type="GO" id="GO:0020037">
    <property type="term" value="F:heme binding"/>
    <property type="evidence" value="ECO:0007669"/>
    <property type="project" value="InterPro"/>
</dbReference>
<organism evidence="7 8">
    <name type="scientific">Amorphus orientalis</name>
    <dbReference type="NCBI Taxonomy" id="649198"/>
    <lineage>
        <taxon>Bacteria</taxon>
        <taxon>Pseudomonadati</taxon>
        <taxon>Pseudomonadota</taxon>
        <taxon>Alphaproteobacteria</taxon>
        <taxon>Hyphomicrobiales</taxon>
        <taxon>Amorphaceae</taxon>
        <taxon>Amorphus</taxon>
    </lineage>
</organism>
<feature type="signal peptide" evidence="5">
    <location>
        <begin position="1"/>
        <end position="25"/>
    </location>
</feature>
<keyword evidence="2 4" id="KW-0479">Metal-binding</keyword>
<keyword evidence="8" id="KW-1185">Reference proteome</keyword>
<evidence type="ECO:0000256" key="3">
    <source>
        <dbReference type="ARBA" id="ARBA00023004"/>
    </source>
</evidence>
<sequence>MTGLQPLRLFVAVGTLLASLGGAHAAGDAEEGHRLALLWCANCHVVDDAQATASADVPPFTAIANSEALTTESLSVFLADPHPVMPDMDLSRSEIADIVAYIESLKSDGAD</sequence>